<gene>
    <name evidence="4" type="ORF">BaRGS_00026672</name>
</gene>
<evidence type="ECO:0000256" key="2">
    <source>
        <dbReference type="SAM" id="MobiDB-lite"/>
    </source>
</evidence>
<keyword evidence="1" id="KW-0863">Zinc-finger</keyword>
<keyword evidence="1" id="KW-0479">Metal-binding</keyword>
<keyword evidence="1" id="KW-0862">Zinc</keyword>
<feature type="region of interest" description="Disordered" evidence="2">
    <location>
        <begin position="1249"/>
        <end position="1569"/>
    </location>
</feature>
<evidence type="ECO:0000313" key="4">
    <source>
        <dbReference type="EMBL" id="KAK7482088.1"/>
    </source>
</evidence>
<feature type="compositionally biased region" description="Basic residues" evidence="2">
    <location>
        <begin position="1481"/>
        <end position="1490"/>
    </location>
</feature>
<dbReference type="EMBL" id="JACVVK020000251">
    <property type="protein sequence ID" value="KAK7482088.1"/>
    <property type="molecule type" value="Genomic_DNA"/>
</dbReference>
<feature type="region of interest" description="Disordered" evidence="2">
    <location>
        <begin position="1599"/>
        <end position="1648"/>
    </location>
</feature>
<dbReference type="Gene3D" id="3.30.160.60">
    <property type="entry name" value="Classic Zinc Finger"/>
    <property type="match status" value="2"/>
</dbReference>
<feature type="compositionally biased region" description="Polar residues" evidence="2">
    <location>
        <begin position="319"/>
        <end position="337"/>
    </location>
</feature>
<feature type="region of interest" description="Disordered" evidence="2">
    <location>
        <begin position="1021"/>
        <end position="1060"/>
    </location>
</feature>
<feature type="compositionally biased region" description="Basic and acidic residues" evidence="2">
    <location>
        <begin position="1295"/>
        <end position="1305"/>
    </location>
</feature>
<comment type="caution">
    <text evidence="4">The sequence shown here is derived from an EMBL/GenBank/DDBJ whole genome shotgun (WGS) entry which is preliminary data.</text>
</comment>
<proteinExistence type="predicted"/>
<protein>
    <recommendedName>
        <fullName evidence="3">C2H2-type domain-containing protein</fullName>
    </recommendedName>
</protein>
<feature type="compositionally biased region" description="Basic and acidic residues" evidence="2">
    <location>
        <begin position="1337"/>
        <end position="1349"/>
    </location>
</feature>
<feature type="compositionally biased region" description="Basic residues" evidence="2">
    <location>
        <begin position="1320"/>
        <end position="1336"/>
    </location>
</feature>
<feature type="compositionally biased region" description="Polar residues" evidence="2">
    <location>
        <begin position="1513"/>
        <end position="1523"/>
    </location>
</feature>
<feature type="compositionally biased region" description="Polar residues" evidence="2">
    <location>
        <begin position="994"/>
        <end position="1005"/>
    </location>
</feature>
<feature type="compositionally biased region" description="Polar residues" evidence="2">
    <location>
        <begin position="1369"/>
        <end position="1384"/>
    </location>
</feature>
<feature type="compositionally biased region" description="Polar residues" evidence="2">
    <location>
        <begin position="743"/>
        <end position="757"/>
    </location>
</feature>
<feature type="compositionally biased region" description="Polar residues" evidence="2">
    <location>
        <begin position="93"/>
        <end position="189"/>
    </location>
</feature>
<feature type="compositionally biased region" description="Polar residues" evidence="2">
    <location>
        <begin position="1"/>
        <end position="23"/>
    </location>
</feature>
<evidence type="ECO:0000313" key="5">
    <source>
        <dbReference type="Proteomes" id="UP001519460"/>
    </source>
</evidence>
<dbReference type="Proteomes" id="UP001519460">
    <property type="component" value="Unassembled WGS sequence"/>
</dbReference>
<feature type="region of interest" description="Disordered" evidence="2">
    <location>
        <begin position="985"/>
        <end position="1005"/>
    </location>
</feature>
<feature type="compositionally biased region" description="Polar residues" evidence="2">
    <location>
        <begin position="357"/>
        <end position="394"/>
    </location>
</feature>
<dbReference type="InterPro" id="IPR013087">
    <property type="entry name" value="Znf_C2H2_type"/>
</dbReference>
<feature type="region of interest" description="Disordered" evidence="2">
    <location>
        <begin position="1"/>
        <end position="424"/>
    </location>
</feature>
<feature type="compositionally biased region" description="Polar residues" evidence="2">
    <location>
        <begin position="1263"/>
        <end position="1273"/>
    </location>
</feature>
<feature type="compositionally biased region" description="Basic and acidic residues" evidence="2">
    <location>
        <begin position="839"/>
        <end position="855"/>
    </location>
</feature>
<dbReference type="SMART" id="SM00355">
    <property type="entry name" value="ZnF_C2H2"/>
    <property type="match status" value="6"/>
</dbReference>
<feature type="compositionally biased region" description="Basic residues" evidence="2">
    <location>
        <begin position="1350"/>
        <end position="1361"/>
    </location>
</feature>
<evidence type="ECO:0000256" key="1">
    <source>
        <dbReference type="PROSITE-ProRule" id="PRU00042"/>
    </source>
</evidence>
<feature type="region of interest" description="Disordered" evidence="2">
    <location>
        <begin position="472"/>
        <end position="760"/>
    </location>
</feature>
<sequence>MQSSQNPTLQPGPDTMQSSQTLPLQPGPDTMQSSHNPTLQPGPDTMQSSHNPTLQPGPDTMQSSQNPTLQPGPDTMQSSQNPTLRQRPDTTRSSENPTLQQRPDITQSSQNPTLQPGPDTTQSSHNPTLQPGPDTMQSSQNPTLQPGPDTMQSSHNPTLQPGPDTMQSSQNPTLQPEPDTMQSSHNPTLQPGPDTMQLSQNPTLQPGPDTMQSSQNPTLQPGPDTMQSSHNPTLQPGPDTMQSSQNPTLQPGPDTMQSSQNPTLQPGPDTMQSSQNPTLQPGPDTMQSSHNPTLQPGPDTMQSSQNLHSSQGLIPCKNPTLQQRPDITQSSQNPTLQQERDNKQSSQNSIILEEPETTQTSQNPSVQQRPETIQTSEKSTIQHAPDATVTSEESVTPRVVTEARHGPGFTQTSQNPIIQHGPDTTSKDLVITEAVSEHPSRVLDSNIKTELGTSSDASVTDDDEDCYIIEIYKAPQQPERSIDNTEAASGTDTIQSSQNPTLQRRPDTIQSSQNPTLQRRPDTIQSSQNPTLQQGSDTMQSSQNPTLQPGSDTMQSSQNPTLQPGPDTMQSTQNPTLQQGSDTRQSSQNPTLQPGSDTMQSSQNPTLQQGSDTMQSSQNPTLQPGPDTMQSSQNPTLQPGPDTMQSSQNPTLQPGPDTMHSSQNPTLQPGPDTMQSSQNPTLQPGPDTMQSSQHPTLQPGPDTMQSTQNPTLQQGSDTRQSSQNPTPITEAVSEHPSRVLDSNIKTEPGTSSDASVTDNDEDCYIIEVYKEPQQPERSIGNTETASGTDTQHECYTMRPSGDSLIQTHNGLIIQNDTGILENGNPNEIPIRILDVRTKRESDHTEDGNRTVDTDHGMLASDPHVNTSASLEAVSTLRSAGLETRVDVPQAEAAAASSESLGVSLNIQSVASATQICSGQVETSVGLLQINAYSSQPNFLLPGDDRSGILRQSSHEKTVPVVQPCGSNEAAVAVVKMENNDNGNAQDNALADTGHLNSSHDTNNTATVNADVPAVTREIEAEQQPLPETSSISASVTLSPESSHAPAAYEGTSARSREQDSDEDCVIVSVKQEYPHHKSLDGFYRCHFKQCDFTTLMPSEFQKHLEDIHPLNTRFSCAHCGSEESSADNLMKHLDQHLARIDSCTYYCNCGFRSCHPEDVIDHRLMTHPSSRNHKCWDCGDTFALAQDLLSHIKDNTLLIVNCPYCPAKDTQEKRLVEHLASQHPDEPISVPSQKLLLCQERKKCGWKKGHRLSSSSLTPTPTDSHMASTSAVQNRILPDVRNAPREITSDSALDVSDHCAHERSDPASLTSDEEDPVCRANHRGKYHRQNSKTSRHKQGERIATREHNSSYRRHTHQRQCHRAADQRQSRTAADQRQSRTAADQRQNHRADQRQSCTTADHRQSRPAADQRDSRRTNRRMQSQRTPPSSDSSSDEEELGKRDHRTPQQKGNQTTPRQTRRQRGPERSPSDDEGVGQAQRTQRQRACKRKPQGSSEEQIPKKRNTGPTREGVGQDTSAGPSTRGATARDTVYDFDDCSSSDESSTGNGENLDFLYSPYYPQRGPKPRKTVESEIRARIKYYKFKCPLCDYRTTSEPQIYKHIGKSHTSQRRRDPTIEDDPKKEKLFKEKLKKAENITRKKQKSETGKNL</sequence>
<accession>A0ABD0K4T8</accession>
<name>A0ABD0K4T8_9CAEN</name>
<feature type="domain" description="C2H2-type" evidence="3">
    <location>
        <begin position="1582"/>
        <end position="1610"/>
    </location>
</feature>
<feature type="compositionally biased region" description="Polar residues" evidence="2">
    <location>
        <begin position="484"/>
        <end position="652"/>
    </location>
</feature>
<dbReference type="PROSITE" id="PS50157">
    <property type="entry name" value="ZINC_FINGER_C2H2_2"/>
    <property type="match status" value="1"/>
</dbReference>
<dbReference type="GO" id="GO:0008270">
    <property type="term" value="F:zinc ion binding"/>
    <property type="evidence" value="ECO:0007669"/>
    <property type="project" value="UniProtKB-KW"/>
</dbReference>
<keyword evidence="5" id="KW-1185">Reference proteome</keyword>
<feature type="compositionally biased region" description="Polar residues" evidence="2">
    <location>
        <begin position="659"/>
        <end position="696"/>
    </location>
</feature>
<feature type="compositionally biased region" description="Basic and acidic residues" evidence="2">
    <location>
        <begin position="1609"/>
        <end position="1648"/>
    </location>
</feature>
<feature type="compositionally biased region" description="Polar residues" evidence="2">
    <location>
        <begin position="196"/>
        <end position="312"/>
    </location>
</feature>
<feature type="compositionally biased region" description="Polar residues" evidence="2">
    <location>
        <begin position="1025"/>
        <end position="1041"/>
    </location>
</feature>
<feature type="compositionally biased region" description="Basic and acidic residues" evidence="2">
    <location>
        <begin position="1399"/>
        <end position="1415"/>
    </location>
</feature>
<evidence type="ECO:0000259" key="3">
    <source>
        <dbReference type="PROSITE" id="PS50157"/>
    </source>
</evidence>
<feature type="compositionally biased region" description="Low complexity" evidence="2">
    <location>
        <begin position="1252"/>
        <end position="1262"/>
    </location>
</feature>
<reference evidence="4 5" key="1">
    <citation type="journal article" date="2023" name="Sci. Data">
        <title>Genome assembly of the Korean intertidal mud-creeper Batillaria attramentaria.</title>
        <authorList>
            <person name="Patra A.K."/>
            <person name="Ho P.T."/>
            <person name="Jun S."/>
            <person name="Lee S.J."/>
            <person name="Kim Y."/>
            <person name="Won Y.J."/>
        </authorList>
    </citation>
    <scope>NUCLEOTIDE SEQUENCE [LARGE SCALE GENOMIC DNA]</scope>
    <source>
        <strain evidence="4">Wonlab-2016</strain>
    </source>
</reference>
<feature type="compositionally biased region" description="Polar residues" evidence="2">
    <location>
        <begin position="30"/>
        <end position="84"/>
    </location>
</feature>
<organism evidence="4 5">
    <name type="scientific">Batillaria attramentaria</name>
    <dbReference type="NCBI Taxonomy" id="370345"/>
    <lineage>
        <taxon>Eukaryota</taxon>
        <taxon>Metazoa</taxon>
        <taxon>Spiralia</taxon>
        <taxon>Lophotrochozoa</taxon>
        <taxon>Mollusca</taxon>
        <taxon>Gastropoda</taxon>
        <taxon>Caenogastropoda</taxon>
        <taxon>Sorbeoconcha</taxon>
        <taxon>Cerithioidea</taxon>
        <taxon>Batillariidae</taxon>
        <taxon>Batillaria</taxon>
    </lineage>
</organism>
<feature type="region of interest" description="Disordered" evidence="2">
    <location>
        <begin position="839"/>
        <end position="858"/>
    </location>
</feature>
<feature type="compositionally biased region" description="Polar residues" evidence="2">
    <location>
        <begin position="703"/>
        <end position="727"/>
    </location>
</feature>